<keyword evidence="1" id="KW-1015">Disulfide bond</keyword>
<dbReference type="STRING" id="46835.A0A504Z1Q7"/>
<dbReference type="SUPFAM" id="SSF57362">
    <property type="entry name" value="BPTI-like"/>
    <property type="match status" value="1"/>
</dbReference>
<organism evidence="4 5">
    <name type="scientific">Fasciola gigantica</name>
    <name type="common">Giant liver fluke</name>
    <dbReference type="NCBI Taxonomy" id="46835"/>
    <lineage>
        <taxon>Eukaryota</taxon>
        <taxon>Metazoa</taxon>
        <taxon>Spiralia</taxon>
        <taxon>Lophotrochozoa</taxon>
        <taxon>Platyhelminthes</taxon>
        <taxon>Trematoda</taxon>
        <taxon>Digenea</taxon>
        <taxon>Plagiorchiida</taxon>
        <taxon>Echinostomata</taxon>
        <taxon>Echinostomatoidea</taxon>
        <taxon>Fasciolidae</taxon>
        <taxon>Fasciola</taxon>
    </lineage>
</organism>
<dbReference type="FunFam" id="4.10.410.10:FF:000020">
    <property type="entry name" value="Collagen, type VI, alpha 3"/>
    <property type="match status" value="1"/>
</dbReference>
<dbReference type="PROSITE" id="PS00280">
    <property type="entry name" value="BPTI_KUNITZ_1"/>
    <property type="match status" value="1"/>
</dbReference>
<dbReference type="Gene3D" id="4.10.410.10">
    <property type="entry name" value="Pancreatic trypsin inhibitor Kunitz domain"/>
    <property type="match status" value="1"/>
</dbReference>
<feature type="chain" id="PRO_5021489705" description="BPTI/Kunitz inhibitor domain-containing protein" evidence="2">
    <location>
        <begin position="21"/>
        <end position="96"/>
    </location>
</feature>
<dbReference type="InterPro" id="IPR002223">
    <property type="entry name" value="Kunitz_BPTI"/>
</dbReference>
<protein>
    <recommendedName>
        <fullName evidence="3">BPTI/Kunitz inhibitor domain-containing protein</fullName>
    </recommendedName>
</protein>
<evidence type="ECO:0000256" key="2">
    <source>
        <dbReference type="SAM" id="SignalP"/>
    </source>
</evidence>
<dbReference type="AlphaFoldDB" id="A0A504Z1Q7"/>
<evidence type="ECO:0000313" key="5">
    <source>
        <dbReference type="Proteomes" id="UP000316759"/>
    </source>
</evidence>
<accession>A0A504Z1Q7</accession>
<comment type="caution">
    <text evidence="4">The sequence shown here is derived from an EMBL/GenBank/DDBJ whole genome shotgun (WGS) entry which is preliminary data.</text>
</comment>
<dbReference type="Pfam" id="PF00014">
    <property type="entry name" value="Kunitz_BPTI"/>
    <property type="match status" value="1"/>
</dbReference>
<feature type="domain" description="BPTI/Kunitz inhibitor" evidence="3">
    <location>
        <begin position="38"/>
        <end position="88"/>
    </location>
</feature>
<keyword evidence="5" id="KW-1185">Reference proteome</keyword>
<dbReference type="InterPro" id="IPR020901">
    <property type="entry name" value="Prtase_inh_Kunz-CS"/>
</dbReference>
<sequence>MRPFVVPCLLIITMLVQVISLQTRMIRKGWVQPKQNPCRMEILRGICLRIFIKYAYNWRTRRCEIFVYGGCGGNENSFDTLQKCMERCFEKDVGQI</sequence>
<evidence type="ECO:0000256" key="1">
    <source>
        <dbReference type="ARBA" id="ARBA00023157"/>
    </source>
</evidence>
<feature type="signal peptide" evidence="2">
    <location>
        <begin position="1"/>
        <end position="20"/>
    </location>
</feature>
<dbReference type="PROSITE" id="PS50279">
    <property type="entry name" value="BPTI_KUNITZ_2"/>
    <property type="match status" value="1"/>
</dbReference>
<dbReference type="PANTHER" id="PTHR10083:SF374">
    <property type="entry name" value="BPTI_KUNITZ INHIBITOR DOMAIN-CONTAINING PROTEIN"/>
    <property type="match status" value="1"/>
</dbReference>
<dbReference type="InterPro" id="IPR050098">
    <property type="entry name" value="TFPI/VKTCI-like"/>
</dbReference>
<dbReference type="OrthoDB" id="4473401at2759"/>
<gene>
    <name evidence="4" type="ORF">FGIG_00517</name>
</gene>
<evidence type="ECO:0000259" key="3">
    <source>
        <dbReference type="PROSITE" id="PS50279"/>
    </source>
</evidence>
<dbReference type="InterPro" id="IPR036880">
    <property type="entry name" value="Kunitz_BPTI_sf"/>
</dbReference>
<dbReference type="PANTHER" id="PTHR10083">
    <property type="entry name" value="KUNITZ-TYPE PROTEASE INHIBITOR-RELATED"/>
    <property type="match status" value="1"/>
</dbReference>
<keyword evidence="2" id="KW-0732">Signal</keyword>
<name>A0A504Z1Q7_FASGI</name>
<dbReference type="GO" id="GO:0004867">
    <property type="term" value="F:serine-type endopeptidase inhibitor activity"/>
    <property type="evidence" value="ECO:0007669"/>
    <property type="project" value="InterPro"/>
</dbReference>
<dbReference type="PRINTS" id="PR00759">
    <property type="entry name" value="BASICPTASE"/>
</dbReference>
<dbReference type="Proteomes" id="UP000316759">
    <property type="component" value="Unassembled WGS sequence"/>
</dbReference>
<proteinExistence type="predicted"/>
<dbReference type="SMART" id="SM00131">
    <property type="entry name" value="KU"/>
    <property type="match status" value="1"/>
</dbReference>
<reference evidence="4 5" key="1">
    <citation type="submission" date="2019-04" db="EMBL/GenBank/DDBJ databases">
        <title>Annotation for the trematode Fasciola gigantica.</title>
        <authorList>
            <person name="Choi Y.-J."/>
        </authorList>
    </citation>
    <scope>NUCLEOTIDE SEQUENCE [LARGE SCALE GENOMIC DNA]</scope>
    <source>
        <strain evidence="4">Uganda_cow_1</strain>
    </source>
</reference>
<evidence type="ECO:0000313" key="4">
    <source>
        <dbReference type="EMBL" id="TPP66645.1"/>
    </source>
</evidence>
<dbReference type="EMBL" id="SUNJ01001570">
    <property type="protein sequence ID" value="TPP66645.1"/>
    <property type="molecule type" value="Genomic_DNA"/>
</dbReference>
<dbReference type="CDD" id="cd00109">
    <property type="entry name" value="Kunitz-type"/>
    <property type="match status" value="1"/>
</dbReference>